<dbReference type="InterPro" id="IPR029053">
    <property type="entry name" value="Viral_coat"/>
</dbReference>
<organism evidence="4">
    <name type="scientific">Apple picorna-like virus 1</name>
    <dbReference type="NCBI Taxonomy" id="2709736"/>
    <lineage>
        <taxon>Viruses</taxon>
        <taxon>Riboviria</taxon>
        <taxon>Orthornavirae</taxon>
        <taxon>Pisuviricota</taxon>
        <taxon>Pisoniviricetes</taxon>
        <taxon>Picornavirales</taxon>
    </lineage>
</organism>
<reference evidence="4" key="1">
    <citation type="submission" date="2019-08" db="EMBL/GenBank/DDBJ databases">
        <authorList>
            <person name="Wright A.A."/>
            <person name="Harper S."/>
        </authorList>
    </citation>
    <scope>NUCLEOTIDE SEQUENCE</scope>
    <source>
        <strain evidence="4">WA1</strain>
    </source>
</reference>
<dbReference type="EMBL" id="MN386967">
    <property type="protein sequence ID" value="QIC52837.1"/>
    <property type="molecule type" value="Genomic_RNA"/>
</dbReference>
<feature type="compositionally biased region" description="Low complexity" evidence="3">
    <location>
        <begin position="1"/>
        <end position="14"/>
    </location>
</feature>
<name>A0A6C0X1A4_9VIRU</name>
<evidence type="ECO:0000256" key="3">
    <source>
        <dbReference type="SAM" id="MobiDB-lite"/>
    </source>
</evidence>
<evidence type="ECO:0000313" key="4">
    <source>
        <dbReference type="EMBL" id="QIC52837.1"/>
    </source>
</evidence>
<keyword evidence="2" id="KW-0946">Virion</keyword>
<sequence>MNSEPEIIENNPESKLAQPKSASGQLPFLKSIPLISTIYKWMPTGVRVIINLPVLSDDKSFLFLIRYGPYICHYTEACMIYGVPLPLMLQKYFSLVYYDRTGNMGTPLTDNDPVRVTQYGLPPLLSMLMYSYRRWRGDMEYRIRVASNFGNQGIIGTTPVYNVIPLCTKNDSPFIRPNVIVRRDEGYLSNFANSYQYQDASMFRHAEVRMKYQKPTEWVDHFAVLSNLLGSAQNPAVNLSLGIPTNSVPTNDDFVGVFLKGTLPGNSNTNQIEMEIDYRACENFELAGESIFPNTTNEFFVNRQNVNLVYTSPARSTIASEVQAFGNRYTWPNLQTTVTNNCVTWTPTLNVTSL</sequence>
<dbReference type="SUPFAM" id="SSF88633">
    <property type="entry name" value="Positive stranded ssRNA viruses"/>
    <property type="match status" value="1"/>
</dbReference>
<accession>A0A6C0X1A4</accession>
<protein>
    <submittedName>
        <fullName evidence="4">Capsid protein</fullName>
    </submittedName>
</protein>
<proteinExistence type="predicted"/>
<evidence type="ECO:0000256" key="1">
    <source>
        <dbReference type="ARBA" id="ARBA00004328"/>
    </source>
</evidence>
<evidence type="ECO:0000256" key="2">
    <source>
        <dbReference type="ARBA" id="ARBA00022844"/>
    </source>
</evidence>
<dbReference type="GO" id="GO:0044423">
    <property type="term" value="C:virion component"/>
    <property type="evidence" value="ECO:0007669"/>
    <property type="project" value="UniProtKB-KW"/>
</dbReference>
<comment type="subcellular location">
    <subcellularLocation>
        <location evidence="1">Virion</location>
    </subcellularLocation>
</comment>
<feature type="region of interest" description="Disordered" evidence="3">
    <location>
        <begin position="1"/>
        <end position="20"/>
    </location>
</feature>
<dbReference type="Gene3D" id="2.60.120.20">
    <property type="match status" value="1"/>
</dbReference>